<name>A0ABN7V9H1_GIGMA</name>
<keyword evidence="2" id="KW-1185">Reference proteome</keyword>
<proteinExistence type="predicted"/>
<comment type="caution">
    <text evidence="1">The sequence shown here is derived from an EMBL/GenBank/DDBJ whole genome shotgun (WGS) entry which is preliminary data.</text>
</comment>
<dbReference type="EMBL" id="CAJVQB010011016">
    <property type="protein sequence ID" value="CAG8744610.1"/>
    <property type="molecule type" value="Genomic_DNA"/>
</dbReference>
<feature type="non-terminal residue" evidence="1">
    <location>
        <position position="1"/>
    </location>
</feature>
<sequence length="271" mass="31706">YIAKTDEFSELCFGRPSDIQVQLVAETQHKDFMQSTKQGDEKNNIDPGELSEPIKQNTRCIIFKTLYKLAIEVLRDLKLGNFGFKKEVYGHNTINVSRSQNFNYYSLQLVLECSYGSFVMKNLADREIQLEFIKIIQDVDYPEIEEEIPEEVCLLYLLKMCMEIFKQNDDLDNPEAKFWVGYHLLYRHRGEKDPIQTGKYFKEAADENNHAESQCRCAASLIINLKKRLIKLVLFGDIYVTGKLKIKKDEERGLNYLRLDANDKTKEQLLY</sequence>
<gene>
    <name evidence="1" type="ORF">GMARGA_LOCUS15732</name>
</gene>
<dbReference type="Gene3D" id="1.25.40.10">
    <property type="entry name" value="Tetratricopeptide repeat domain"/>
    <property type="match status" value="1"/>
</dbReference>
<evidence type="ECO:0000313" key="1">
    <source>
        <dbReference type="EMBL" id="CAG8744610.1"/>
    </source>
</evidence>
<dbReference type="SUPFAM" id="SSF81901">
    <property type="entry name" value="HCP-like"/>
    <property type="match status" value="1"/>
</dbReference>
<protein>
    <submittedName>
        <fullName evidence="1">42085_t:CDS:1</fullName>
    </submittedName>
</protein>
<accession>A0ABN7V9H1</accession>
<organism evidence="1 2">
    <name type="scientific">Gigaspora margarita</name>
    <dbReference type="NCBI Taxonomy" id="4874"/>
    <lineage>
        <taxon>Eukaryota</taxon>
        <taxon>Fungi</taxon>
        <taxon>Fungi incertae sedis</taxon>
        <taxon>Mucoromycota</taxon>
        <taxon>Glomeromycotina</taxon>
        <taxon>Glomeromycetes</taxon>
        <taxon>Diversisporales</taxon>
        <taxon>Gigasporaceae</taxon>
        <taxon>Gigaspora</taxon>
    </lineage>
</organism>
<evidence type="ECO:0000313" key="2">
    <source>
        <dbReference type="Proteomes" id="UP000789901"/>
    </source>
</evidence>
<dbReference type="Proteomes" id="UP000789901">
    <property type="component" value="Unassembled WGS sequence"/>
</dbReference>
<dbReference type="InterPro" id="IPR011990">
    <property type="entry name" value="TPR-like_helical_dom_sf"/>
</dbReference>
<reference evidence="1 2" key="1">
    <citation type="submission" date="2021-06" db="EMBL/GenBank/DDBJ databases">
        <authorList>
            <person name="Kallberg Y."/>
            <person name="Tangrot J."/>
            <person name="Rosling A."/>
        </authorList>
    </citation>
    <scope>NUCLEOTIDE SEQUENCE [LARGE SCALE GENOMIC DNA]</scope>
    <source>
        <strain evidence="1 2">120-4 pot B 10/14</strain>
    </source>
</reference>